<dbReference type="EMBL" id="JAIWYP010000016">
    <property type="protein sequence ID" value="KAH3695103.1"/>
    <property type="molecule type" value="Genomic_DNA"/>
</dbReference>
<comment type="caution">
    <text evidence="2">The sequence shown here is derived from an EMBL/GenBank/DDBJ whole genome shotgun (WGS) entry which is preliminary data.</text>
</comment>
<organism evidence="2 3">
    <name type="scientific">Dreissena polymorpha</name>
    <name type="common">Zebra mussel</name>
    <name type="synonym">Mytilus polymorpha</name>
    <dbReference type="NCBI Taxonomy" id="45954"/>
    <lineage>
        <taxon>Eukaryota</taxon>
        <taxon>Metazoa</taxon>
        <taxon>Spiralia</taxon>
        <taxon>Lophotrochozoa</taxon>
        <taxon>Mollusca</taxon>
        <taxon>Bivalvia</taxon>
        <taxon>Autobranchia</taxon>
        <taxon>Heteroconchia</taxon>
        <taxon>Euheterodonta</taxon>
        <taxon>Imparidentia</taxon>
        <taxon>Neoheterodontei</taxon>
        <taxon>Myida</taxon>
        <taxon>Dreissenoidea</taxon>
        <taxon>Dreissenidae</taxon>
        <taxon>Dreissena</taxon>
    </lineage>
</organism>
<gene>
    <name evidence="2" type="ORF">DPMN_082557</name>
</gene>
<reference evidence="2" key="2">
    <citation type="submission" date="2020-11" db="EMBL/GenBank/DDBJ databases">
        <authorList>
            <person name="McCartney M.A."/>
            <person name="Auch B."/>
            <person name="Kono T."/>
            <person name="Mallez S."/>
            <person name="Becker A."/>
            <person name="Gohl D.M."/>
            <person name="Silverstein K.A.T."/>
            <person name="Koren S."/>
            <person name="Bechman K.B."/>
            <person name="Herman A."/>
            <person name="Abrahante J.E."/>
            <person name="Garbe J."/>
        </authorList>
    </citation>
    <scope>NUCLEOTIDE SEQUENCE</scope>
    <source>
        <strain evidence="2">Duluth1</strain>
        <tissue evidence="2">Whole animal</tissue>
    </source>
</reference>
<name>A0A9D3Y772_DREPO</name>
<keyword evidence="3" id="KW-1185">Reference proteome</keyword>
<protein>
    <submittedName>
        <fullName evidence="2">Uncharacterized protein</fullName>
    </submittedName>
</protein>
<dbReference type="AlphaFoldDB" id="A0A9D3Y772"/>
<sequence>MEGPRCGGTQYAQRTGKTVPGIEATAGDGRSGHKGGALHEEKKGASLIVSGRTRMTP</sequence>
<dbReference type="Proteomes" id="UP000828390">
    <property type="component" value="Unassembled WGS sequence"/>
</dbReference>
<reference evidence="2" key="1">
    <citation type="journal article" date="2019" name="bioRxiv">
        <title>The Genome of the Zebra Mussel, Dreissena polymorpha: A Resource for Invasive Species Research.</title>
        <authorList>
            <person name="McCartney M.A."/>
            <person name="Auch B."/>
            <person name="Kono T."/>
            <person name="Mallez S."/>
            <person name="Zhang Y."/>
            <person name="Obille A."/>
            <person name="Becker A."/>
            <person name="Abrahante J.E."/>
            <person name="Garbe J."/>
            <person name="Badalamenti J.P."/>
            <person name="Herman A."/>
            <person name="Mangelson H."/>
            <person name="Liachko I."/>
            <person name="Sullivan S."/>
            <person name="Sone E.D."/>
            <person name="Koren S."/>
            <person name="Silverstein K.A.T."/>
            <person name="Beckman K.B."/>
            <person name="Gohl D.M."/>
        </authorList>
    </citation>
    <scope>NUCLEOTIDE SEQUENCE</scope>
    <source>
        <strain evidence="2">Duluth1</strain>
        <tissue evidence="2">Whole animal</tissue>
    </source>
</reference>
<accession>A0A9D3Y772</accession>
<evidence type="ECO:0000313" key="2">
    <source>
        <dbReference type="EMBL" id="KAH3695103.1"/>
    </source>
</evidence>
<feature type="region of interest" description="Disordered" evidence="1">
    <location>
        <begin position="1"/>
        <end position="57"/>
    </location>
</feature>
<evidence type="ECO:0000313" key="3">
    <source>
        <dbReference type="Proteomes" id="UP000828390"/>
    </source>
</evidence>
<proteinExistence type="predicted"/>
<evidence type="ECO:0000256" key="1">
    <source>
        <dbReference type="SAM" id="MobiDB-lite"/>
    </source>
</evidence>